<proteinExistence type="inferred from homology"/>
<keyword evidence="6" id="KW-0269">Exonuclease</keyword>
<evidence type="ECO:0000256" key="3">
    <source>
        <dbReference type="ARBA" id="ARBA00023004"/>
    </source>
</evidence>
<dbReference type="Gene3D" id="3.60.21.10">
    <property type="match status" value="1"/>
</dbReference>
<dbReference type="InterPro" id="IPR029052">
    <property type="entry name" value="Metallo-depent_PP-like"/>
</dbReference>
<organism evidence="6 7">
    <name type="scientific">Alcaligenes xylosoxydans xylosoxydans</name>
    <name type="common">Achromobacter xylosoxidans</name>
    <dbReference type="NCBI Taxonomy" id="85698"/>
    <lineage>
        <taxon>Bacteria</taxon>
        <taxon>Pseudomonadati</taxon>
        <taxon>Pseudomonadota</taxon>
        <taxon>Betaproteobacteria</taxon>
        <taxon>Burkholderiales</taxon>
        <taxon>Alcaligenaceae</taxon>
        <taxon>Achromobacter</taxon>
    </lineage>
</organism>
<dbReference type="GO" id="GO:0004527">
    <property type="term" value="F:exonuclease activity"/>
    <property type="evidence" value="ECO:0007669"/>
    <property type="project" value="UniProtKB-KW"/>
</dbReference>
<evidence type="ECO:0000256" key="4">
    <source>
        <dbReference type="ARBA" id="ARBA00025742"/>
    </source>
</evidence>
<gene>
    <name evidence="6" type="ORF">BIZ92_15485</name>
</gene>
<dbReference type="OrthoDB" id="9811542at2"/>
<keyword evidence="3" id="KW-0408">Iron</keyword>
<name>A0A1R1JL61_ALCXX</name>
<evidence type="ECO:0000313" key="7">
    <source>
        <dbReference type="Proteomes" id="UP000187251"/>
    </source>
</evidence>
<reference evidence="6 7" key="1">
    <citation type="submission" date="2016-09" db="EMBL/GenBank/DDBJ databases">
        <title>Phylogenomics of Achromobacter.</title>
        <authorList>
            <person name="Jeukens J."/>
            <person name="Freschi L."/>
            <person name="Vincent A.T."/>
            <person name="Emond-Rheault J.-G."/>
            <person name="Kukavica-Ibrulj I."/>
            <person name="Charette S.J."/>
            <person name="Levesque R.C."/>
        </authorList>
    </citation>
    <scope>NUCLEOTIDE SEQUENCE [LARGE SCALE GENOMIC DNA]</scope>
    <source>
        <strain evidence="6 7">AUS488</strain>
    </source>
</reference>
<comment type="caution">
    <text evidence="6">The sequence shown here is derived from an EMBL/GenBank/DDBJ whole genome shotgun (WGS) entry which is preliminary data.</text>
</comment>
<evidence type="ECO:0000259" key="5">
    <source>
        <dbReference type="Pfam" id="PF00149"/>
    </source>
</evidence>
<dbReference type="GO" id="GO:0046872">
    <property type="term" value="F:metal ion binding"/>
    <property type="evidence" value="ECO:0007669"/>
    <property type="project" value="UniProtKB-KW"/>
</dbReference>
<dbReference type="RefSeq" id="WP_076415626.1">
    <property type="nucleotide sequence ID" value="NZ_AP028040.1"/>
</dbReference>
<protein>
    <submittedName>
        <fullName evidence="6">DNA repair exonuclease</fullName>
    </submittedName>
</protein>
<dbReference type="InterPro" id="IPR050884">
    <property type="entry name" value="CNP_phosphodiesterase-III"/>
</dbReference>
<dbReference type="PANTHER" id="PTHR42988:SF2">
    <property type="entry name" value="CYCLIC NUCLEOTIDE PHOSPHODIESTERASE CBUA0032-RELATED"/>
    <property type="match status" value="1"/>
</dbReference>
<comment type="similarity">
    <text evidence="4">Belongs to the cyclic nucleotide phosphodiesterase class-III family.</text>
</comment>
<dbReference type="InterPro" id="IPR004843">
    <property type="entry name" value="Calcineurin-like_PHP"/>
</dbReference>
<keyword evidence="6" id="KW-0540">Nuclease</keyword>
<dbReference type="Proteomes" id="UP000187251">
    <property type="component" value="Unassembled WGS sequence"/>
</dbReference>
<keyword evidence="2" id="KW-0378">Hydrolase</keyword>
<dbReference type="EMBL" id="MJMN01000057">
    <property type="protein sequence ID" value="OMG77818.1"/>
    <property type="molecule type" value="Genomic_DNA"/>
</dbReference>
<dbReference type="PANTHER" id="PTHR42988">
    <property type="entry name" value="PHOSPHOHYDROLASE"/>
    <property type="match status" value="1"/>
</dbReference>
<evidence type="ECO:0000256" key="1">
    <source>
        <dbReference type="ARBA" id="ARBA00022723"/>
    </source>
</evidence>
<dbReference type="AlphaFoldDB" id="A0A1R1JL61"/>
<dbReference type="CDD" id="cd07400">
    <property type="entry name" value="MPP_1"/>
    <property type="match status" value="1"/>
</dbReference>
<dbReference type="SUPFAM" id="SSF56300">
    <property type="entry name" value="Metallo-dependent phosphatases"/>
    <property type="match status" value="1"/>
</dbReference>
<keyword evidence="1" id="KW-0479">Metal-binding</keyword>
<evidence type="ECO:0000313" key="6">
    <source>
        <dbReference type="EMBL" id="OMG77818.1"/>
    </source>
</evidence>
<sequence>MTRILQFSDTHFGTERKPVVEAALDLARSLSPELVVISGDISQRARRGQFAAARKFIERLSLPVLAVPGNHDIPLFNLFARALNPYGNYKRALGAVLEPVYESDGLLAIGVNTTRPRRRKDGEISDAQIARVAQRLRQARPGQLRVVVAHHPMRAKVESDHSNLLIGRERALAAWAQAGIDLILGGHIHLPYVLPASVDPAVAAGWVVQAGTACSRRVRGNIPNSVNLISCETAGDTRVCHVERWDYAAGAHAFAPADRTLVTTAGGDGQAGVPPGAR</sequence>
<dbReference type="Pfam" id="PF00149">
    <property type="entry name" value="Metallophos"/>
    <property type="match status" value="1"/>
</dbReference>
<accession>A0A1R1JL61</accession>
<feature type="domain" description="Calcineurin-like phosphoesterase" evidence="5">
    <location>
        <begin position="3"/>
        <end position="190"/>
    </location>
</feature>
<evidence type="ECO:0000256" key="2">
    <source>
        <dbReference type="ARBA" id="ARBA00022801"/>
    </source>
</evidence>